<dbReference type="InterPro" id="IPR010982">
    <property type="entry name" value="Lambda_DNA-bd_dom_sf"/>
</dbReference>
<dbReference type="SUPFAM" id="SSF47413">
    <property type="entry name" value="lambda repressor-like DNA-binding domains"/>
    <property type="match status" value="1"/>
</dbReference>
<feature type="coiled-coil region" evidence="1">
    <location>
        <begin position="30"/>
        <end position="61"/>
    </location>
</feature>
<dbReference type="Proteomes" id="UP001458946">
    <property type="component" value="Unassembled WGS sequence"/>
</dbReference>
<protein>
    <recommendedName>
        <fullName evidence="2">HTH cro/C1-type domain-containing protein</fullName>
    </recommendedName>
</protein>
<name>A0ABP9V5H1_9DEIO</name>
<feature type="domain" description="HTH cro/C1-type" evidence="2">
    <location>
        <begin position="30"/>
        <end position="83"/>
    </location>
</feature>
<organism evidence="3 4">
    <name type="scientific">Deinococcus xinjiangensis</name>
    <dbReference type="NCBI Taxonomy" id="457454"/>
    <lineage>
        <taxon>Bacteria</taxon>
        <taxon>Thermotogati</taxon>
        <taxon>Deinococcota</taxon>
        <taxon>Deinococci</taxon>
        <taxon>Deinococcales</taxon>
        <taxon>Deinococcaceae</taxon>
        <taxon>Deinococcus</taxon>
    </lineage>
</organism>
<dbReference type="Gene3D" id="1.10.260.40">
    <property type="entry name" value="lambda repressor-like DNA-binding domains"/>
    <property type="match status" value="1"/>
</dbReference>
<proteinExistence type="predicted"/>
<evidence type="ECO:0000313" key="4">
    <source>
        <dbReference type="Proteomes" id="UP001458946"/>
    </source>
</evidence>
<accession>A0ABP9V5H1</accession>
<dbReference type="CDD" id="cd00093">
    <property type="entry name" value="HTH_XRE"/>
    <property type="match status" value="1"/>
</dbReference>
<gene>
    <name evidence="3" type="ORF">Dxin01_00256</name>
</gene>
<dbReference type="Pfam" id="PF01381">
    <property type="entry name" value="HTH_3"/>
    <property type="match status" value="1"/>
</dbReference>
<dbReference type="SMART" id="SM00530">
    <property type="entry name" value="HTH_XRE"/>
    <property type="match status" value="1"/>
</dbReference>
<evidence type="ECO:0000259" key="2">
    <source>
        <dbReference type="PROSITE" id="PS50943"/>
    </source>
</evidence>
<evidence type="ECO:0000256" key="1">
    <source>
        <dbReference type="SAM" id="Coils"/>
    </source>
</evidence>
<dbReference type="EMBL" id="BAABRN010000002">
    <property type="protein sequence ID" value="GAA5500535.1"/>
    <property type="molecule type" value="Genomic_DNA"/>
</dbReference>
<keyword evidence="4" id="KW-1185">Reference proteome</keyword>
<dbReference type="InterPro" id="IPR001387">
    <property type="entry name" value="Cro/C1-type_HTH"/>
</dbReference>
<sequence>MARKWSELRPPETHARSAAKAEAMLVQLHLAEVRQSRDKTQVELAEAMDTQQAAISKLERREDMYLSTLQAYVKALGGQLKLVASFPDAEIQLHLYPPK</sequence>
<dbReference type="PROSITE" id="PS50943">
    <property type="entry name" value="HTH_CROC1"/>
    <property type="match status" value="1"/>
</dbReference>
<dbReference type="RefSeq" id="WP_353540522.1">
    <property type="nucleotide sequence ID" value="NZ_BAABRN010000002.1"/>
</dbReference>
<evidence type="ECO:0000313" key="3">
    <source>
        <dbReference type="EMBL" id="GAA5500535.1"/>
    </source>
</evidence>
<comment type="caution">
    <text evidence="3">The sequence shown here is derived from an EMBL/GenBank/DDBJ whole genome shotgun (WGS) entry which is preliminary data.</text>
</comment>
<reference evidence="3 4" key="1">
    <citation type="submission" date="2024-02" db="EMBL/GenBank/DDBJ databases">
        <title>Deinococcus xinjiangensis NBRC 107630.</title>
        <authorList>
            <person name="Ichikawa N."/>
            <person name="Katano-Makiyama Y."/>
            <person name="Hidaka K."/>
        </authorList>
    </citation>
    <scope>NUCLEOTIDE SEQUENCE [LARGE SCALE GENOMIC DNA]</scope>
    <source>
        <strain evidence="3 4">NBRC 107630</strain>
    </source>
</reference>
<keyword evidence="1" id="KW-0175">Coiled coil</keyword>